<evidence type="ECO:0008006" key="6">
    <source>
        <dbReference type="Google" id="ProtNLM"/>
    </source>
</evidence>
<evidence type="ECO:0000256" key="2">
    <source>
        <dbReference type="ARBA" id="ARBA00022722"/>
    </source>
</evidence>
<proteinExistence type="inferred from homology"/>
<dbReference type="PANTHER" id="PTHR33607">
    <property type="entry name" value="ENDONUCLEASE-1"/>
    <property type="match status" value="1"/>
</dbReference>
<reference evidence="4 5" key="1">
    <citation type="submission" date="2018-11" db="EMBL/GenBank/DDBJ databases">
        <title>Schleiferia aggregans sp. nov., a moderately thermophilic heterotrophic bacterium isolated from microbial mats at a terrestrial hot spring.</title>
        <authorList>
            <person name="Iino T."/>
            <person name="Ohkuma M."/>
            <person name="Haruta S."/>
        </authorList>
    </citation>
    <scope>NUCLEOTIDE SEQUENCE [LARGE SCALE GENOMIC DNA]</scope>
    <source>
        <strain evidence="4 5">LA</strain>
    </source>
</reference>
<dbReference type="InterPro" id="IPR013783">
    <property type="entry name" value="Ig-like_fold"/>
</dbReference>
<dbReference type="Proteomes" id="UP000286715">
    <property type="component" value="Unassembled WGS sequence"/>
</dbReference>
<dbReference type="InterPro" id="IPR044925">
    <property type="entry name" value="His-Me_finger_sf"/>
</dbReference>
<dbReference type="RefSeq" id="WP_124398472.1">
    <property type="nucleotide sequence ID" value="NZ_BHZE01000023.1"/>
</dbReference>
<evidence type="ECO:0000256" key="1">
    <source>
        <dbReference type="ARBA" id="ARBA00006429"/>
    </source>
</evidence>
<keyword evidence="3" id="KW-0378">Hydrolase</keyword>
<accession>A0A401XN14</accession>
<dbReference type="PANTHER" id="PTHR33607:SF2">
    <property type="entry name" value="ENDONUCLEASE-1"/>
    <property type="match status" value="1"/>
</dbReference>
<comment type="caution">
    <text evidence="4">The sequence shown here is derived from an EMBL/GenBank/DDBJ whole genome shotgun (WGS) entry which is preliminary data.</text>
</comment>
<protein>
    <recommendedName>
        <fullName evidence="6">Secretion system C-terminal sorting domain-containing protein</fullName>
    </recommendedName>
</protein>
<dbReference type="OrthoDB" id="5485925at2"/>
<dbReference type="InterPro" id="IPR007346">
    <property type="entry name" value="Endonuclease-I"/>
</dbReference>
<gene>
    <name evidence="4" type="ORF">JCM31826_18960</name>
</gene>
<dbReference type="SUPFAM" id="SSF54060">
    <property type="entry name" value="His-Me finger endonucleases"/>
    <property type="match status" value="1"/>
</dbReference>
<keyword evidence="5" id="KW-1185">Reference proteome</keyword>
<dbReference type="EMBL" id="BHZE01000023">
    <property type="protein sequence ID" value="GCD78414.1"/>
    <property type="molecule type" value="Genomic_DNA"/>
</dbReference>
<dbReference type="Pfam" id="PF04231">
    <property type="entry name" value="Endonuclease_1"/>
    <property type="match status" value="1"/>
</dbReference>
<dbReference type="AlphaFoldDB" id="A0A401XN14"/>
<comment type="similarity">
    <text evidence="1">Belongs to the EndA/NucM nuclease family.</text>
</comment>
<dbReference type="GO" id="GO:0016787">
    <property type="term" value="F:hydrolase activity"/>
    <property type="evidence" value="ECO:0007669"/>
    <property type="project" value="UniProtKB-KW"/>
</dbReference>
<dbReference type="GO" id="GO:0004518">
    <property type="term" value="F:nuclease activity"/>
    <property type="evidence" value="ECO:0007669"/>
    <property type="project" value="UniProtKB-KW"/>
</dbReference>
<evidence type="ECO:0000256" key="3">
    <source>
        <dbReference type="ARBA" id="ARBA00022801"/>
    </source>
</evidence>
<keyword evidence="2" id="KW-0540">Nuclease</keyword>
<name>A0A401XN14_9FLAO</name>
<evidence type="ECO:0000313" key="4">
    <source>
        <dbReference type="EMBL" id="GCD78414.1"/>
    </source>
</evidence>
<dbReference type="Gene3D" id="2.60.40.10">
    <property type="entry name" value="Immunoglobulins"/>
    <property type="match status" value="1"/>
</dbReference>
<sequence>MHTIRRLFVLLIVFLHNILPGQILTIQSDSLWFPPTEYGDTLTGSITIVNQSTTAIQLKSVEIGKAYNDLAFTLSNIPTSIPPGTSQLIVRFHPLNDIYYRVPLILRTESAGGDYTVLLTGQGKFFSSIGQFTENKTGLALKQALASYQSNHTNLGYNGARDLMYSKLDNINGWVTCLYTGRMAQFNTRAGATANNFNAEHVFPQSFFNQNEPMRSDLNHLYSTDETANNIRSNYPYGIITGNPSWQNNGSKLQNGVFEPRDSAKGRVARALLYFVVRYQDYSNFVAPQENLLRNWHFQHLPDAMDRRRDSIIAVHQGKHNVFIKYPFILHRINSLTGQADFPNTKNFRWSSDTLFTKTSFTSTYFSLWNQGYYPLSIDSIKISAPGSQFTISQLTVPAFSAARCTLALPANLPTGVYSATAYSGTIQKSLYFYHTFQLSLEEFPEQVEIHLYPNPADEHLYIETSIDVKSLQILTPFGQKVFEGDFQPYLSIKNLPAGNYILLIKDFFGNQFAKKFVVTHS</sequence>
<evidence type="ECO:0000313" key="5">
    <source>
        <dbReference type="Proteomes" id="UP000286715"/>
    </source>
</evidence>
<organism evidence="4 5">
    <name type="scientific">Thermaurantimonas aggregans</name>
    <dbReference type="NCBI Taxonomy" id="2173829"/>
    <lineage>
        <taxon>Bacteria</taxon>
        <taxon>Pseudomonadati</taxon>
        <taxon>Bacteroidota</taxon>
        <taxon>Flavobacteriia</taxon>
        <taxon>Flavobacteriales</taxon>
        <taxon>Schleiferiaceae</taxon>
        <taxon>Thermaurantimonas</taxon>
    </lineage>
</organism>